<keyword evidence="2" id="KW-1185">Reference proteome</keyword>
<evidence type="ECO:0000313" key="2">
    <source>
        <dbReference type="Proteomes" id="UP000594262"/>
    </source>
</evidence>
<name>A0A7M5UY75_9CNID</name>
<dbReference type="Proteomes" id="UP000594262">
    <property type="component" value="Unplaced"/>
</dbReference>
<evidence type="ECO:0000313" key="1">
    <source>
        <dbReference type="EnsemblMetazoa" id="CLYHEMP000395.1"/>
    </source>
</evidence>
<reference evidence="1" key="1">
    <citation type="submission" date="2021-01" db="UniProtKB">
        <authorList>
            <consortium name="EnsemblMetazoa"/>
        </authorList>
    </citation>
    <scope>IDENTIFICATION</scope>
</reference>
<sequence length="227" mass="26421">CNVDQNNITCYKVDENETRHTVCSNCPSKGDPISVDCPFCQHPFNTSIRIDLGNTIDISAQSKCVSCQCTKKGKVICQYAGFKDPICCDQDCPYWKIKKYPKEKCTHCIAPFTREKKMPGEHWFMYNPDYFACNCLKNGYLVCFSKRKYTSVGSFEPIRFSTYTTKMIEELFQSPDCFFKNQTIKHRSSQFISLYELPYCLQCSCYFRQLICKRDYNTKCEGYEGCN</sequence>
<accession>A0A7M5UY75</accession>
<dbReference type="AlphaFoldDB" id="A0A7M5UY75"/>
<proteinExistence type="predicted"/>
<protein>
    <submittedName>
        <fullName evidence="1">Uncharacterized protein</fullName>
    </submittedName>
</protein>
<dbReference type="EnsemblMetazoa" id="CLYHEMT000395.1">
    <property type="protein sequence ID" value="CLYHEMP000395.1"/>
    <property type="gene ID" value="CLYHEMG000395"/>
</dbReference>
<organism evidence="1 2">
    <name type="scientific">Clytia hemisphaerica</name>
    <dbReference type="NCBI Taxonomy" id="252671"/>
    <lineage>
        <taxon>Eukaryota</taxon>
        <taxon>Metazoa</taxon>
        <taxon>Cnidaria</taxon>
        <taxon>Hydrozoa</taxon>
        <taxon>Hydroidolina</taxon>
        <taxon>Leptothecata</taxon>
        <taxon>Obeliida</taxon>
        <taxon>Clytiidae</taxon>
        <taxon>Clytia</taxon>
    </lineage>
</organism>